<dbReference type="SUPFAM" id="SSF48403">
    <property type="entry name" value="Ankyrin repeat"/>
    <property type="match status" value="1"/>
</dbReference>
<dbReference type="PROSITE" id="PS50088">
    <property type="entry name" value="ANK_REPEAT"/>
    <property type="match status" value="3"/>
</dbReference>
<dbReference type="InterPro" id="IPR027417">
    <property type="entry name" value="P-loop_NTPase"/>
</dbReference>
<dbReference type="PANTHER" id="PTHR10039:SF5">
    <property type="entry name" value="NACHT DOMAIN-CONTAINING PROTEIN"/>
    <property type="match status" value="1"/>
</dbReference>
<dbReference type="Gene3D" id="3.40.50.1820">
    <property type="entry name" value="alpha/beta hydrolase"/>
    <property type="match status" value="1"/>
</dbReference>
<keyword evidence="6" id="KW-1185">Reference proteome</keyword>
<evidence type="ECO:0000256" key="3">
    <source>
        <dbReference type="SAM" id="MobiDB-lite"/>
    </source>
</evidence>
<dbReference type="Gene3D" id="3.40.50.300">
    <property type="entry name" value="P-loop containing nucleotide triphosphate hydrolases"/>
    <property type="match status" value="1"/>
</dbReference>
<name>A0AA38VFT1_9PEZI</name>
<sequence>MDPPPTGSIRREAVPEVGLTVIFEPDRPSLDIVFVHGFTGSPDKTWAHQQGTSYNRTDADEEPPHKVRKLHSSFLSSNNAAASKVPVFWPRDLLPKTIPGARVLTYGYDTHLRHKIVGRPVNKLTVYDFAKNFLVTLEANRRDDPNRPVLFVCHSLGGIVVKEMLRQARHYRNPDNRTGFESTIGIMFFGTPHSGADPRGLFHHVLEKFVRIAAGVSVNDQIVNALLPTSERLRELRDEFNPMAEEQRWKIYSFQEVNGLRALGNKQVQVVDDTSSYLGLASLETTEHIYRDHMGICQFTHAEDPEYLKVAAALRKMIGQTSSRPSTQNWNALNDAQREALMRSLRFDQIDSRFLSVKPAHARTCSWFLKSTAYLDWLDPAKLEDHHGFLWIKAKPGAGKSTLMKFVFTKYPRRSRNSVSFFFNARGADLEKTTIGMYRSLLLQLLEPRPHLRQAFDAAEIAPWNATENYVWSLEPLKKVFEESVHLLKSSEPMACFIDALDECPENEIRAMVKFFEELGYYATSNQISFRVLFSSRHYPRVTISKSLGLVLEEQDEHFEDIKKYVESRLDIEADNVEFRDEILARIQEKASGVFMWVVLVVDILNKADDEGRPSSYVREKLEDLPGDLSDLFRDILVRDPRHRDELLLCLQWILFARRPLVPEELFCAVHIGTQTQSLGKWDLVEDRVERFILNSSKGLAEIIDAKPKTKTKTKTNPDDKDDDDAATAALRQIRTVQFIHESVRDFLLKEGGLSAMWPDLGDAFEAESHDRLKSCCLSYINGADMQVSECISKSSATLTVPDTVKAELPFLEYATQSVLVHADAAAAGGIPQDDFLRNFPLSKWLPLHNSFEHYRARHYSRNVTLMYVLAENDLAALISAQAAASGQTGLEVGKERFGPPLFAALATKNRKAALAILHVIAHSEKSSPKLHELCEIFSQSDASGRWDRSFRYARKPGLLWNAVEQDDDLVVLFLLKLSQETRILLNAGADLEARDVNGWTPLLHAATEGTEASVNFFIEAGASVEAQDELGRTPLSWAAYLGGDKMVEILLQEGAQIDTKDKDGKTPLDWAVERGRHEVVELLRRARQLDDRPGD</sequence>
<dbReference type="PANTHER" id="PTHR10039">
    <property type="entry name" value="AMELOGENIN"/>
    <property type="match status" value="1"/>
</dbReference>
<feature type="repeat" description="ANK" evidence="2">
    <location>
        <begin position="1031"/>
        <end position="1063"/>
    </location>
</feature>
<reference evidence="5" key="1">
    <citation type="submission" date="2022-07" db="EMBL/GenBank/DDBJ databases">
        <title>Fungi with potential for degradation of polypropylene.</title>
        <authorList>
            <person name="Gostincar C."/>
        </authorList>
    </citation>
    <scope>NUCLEOTIDE SEQUENCE</scope>
    <source>
        <strain evidence="5">EXF-13287</strain>
    </source>
</reference>
<dbReference type="AlphaFoldDB" id="A0AA38VFT1"/>
<gene>
    <name evidence="5" type="ORF">NKR19_g5728</name>
</gene>
<evidence type="ECO:0000259" key="4">
    <source>
        <dbReference type="Pfam" id="PF24883"/>
    </source>
</evidence>
<dbReference type="SUPFAM" id="SSF52540">
    <property type="entry name" value="P-loop containing nucleoside triphosphate hydrolases"/>
    <property type="match status" value="1"/>
</dbReference>
<proteinExistence type="predicted"/>
<dbReference type="EMBL" id="JANBVN010000081">
    <property type="protein sequence ID" value="KAJ9149194.1"/>
    <property type="molecule type" value="Genomic_DNA"/>
</dbReference>
<keyword evidence="2" id="KW-0040">ANK repeat</keyword>
<feature type="repeat" description="ANK" evidence="2">
    <location>
        <begin position="1064"/>
        <end position="1084"/>
    </location>
</feature>
<evidence type="ECO:0000313" key="5">
    <source>
        <dbReference type="EMBL" id="KAJ9149194.1"/>
    </source>
</evidence>
<dbReference type="PROSITE" id="PS50297">
    <property type="entry name" value="ANK_REP_REGION"/>
    <property type="match status" value="3"/>
</dbReference>
<dbReference type="SMART" id="SM00248">
    <property type="entry name" value="ANK"/>
    <property type="match status" value="3"/>
</dbReference>
<protein>
    <submittedName>
        <fullName evidence="5">Ankyrin repeat domain-containing 50 protein</fullName>
    </submittedName>
</protein>
<dbReference type="SUPFAM" id="SSF53474">
    <property type="entry name" value="alpha/beta-Hydrolases"/>
    <property type="match status" value="1"/>
</dbReference>
<feature type="repeat" description="ANK" evidence="2">
    <location>
        <begin position="998"/>
        <end position="1030"/>
    </location>
</feature>
<evidence type="ECO:0000256" key="1">
    <source>
        <dbReference type="ARBA" id="ARBA00022737"/>
    </source>
</evidence>
<dbReference type="InterPro" id="IPR029058">
    <property type="entry name" value="AB_hydrolase_fold"/>
</dbReference>
<organism evidence="5 6">
    <name type="scientific">Coniochaeta hoffmannii</name>
    <dbReference type="NCBI Taxonomy" id="91930"/>
    <lineage>
        <taxon>Eukaryota</taxon>
        <taxon>Fungi</taxon>
        <taxon>Dikarya</taxon>
        <taxon>Ascomycota</taxon>
        <taxon>Pezizomycotina</taxon>
        <taxon>Sordariomycetes</taxon>
        <taxon>Sordariomycetidae</taxon>
        <taxon>Coniochaetales</taxon>
        <taxon>Coniochaetaceae</taxon>
        <taxon>Coniochaeta</taxon>
    </lineage>
</organism>
<feature type="region of interest" description="Disordered" evidence="3">
    <location>
        <begin position="44"/>
        <end position="63"/>
    </location>
</feature>
<evidence type="ECO:0000313" key="6">
    <source>
        <dbReference type="Proteomes" id="UP001174691"/>
    </source>
</evidence>
<accession>A0AA38VFT1</accession>
<dbReference type="InterPro" id="IPR036770">
    <property type="entry name" value="Ankyrin_rpt-contain_sf"/>
</dbReference>
<dbReference type="Gene3D" id="1.25.40.20">
    <property type="entry name" value="Ankyrin repeat-containing domain"/>
    <property type="match status" value="2"/>
</dbReference>
<dbReference type="InterPro" id="IPR056884">
    <property type="entry name" value="NPHP3-like_N"/>
</dbReference>
<dbReference type="Pfam" id="PF12796">
    <property type="entry name" value="Ank_2"/>
    <property type="match status" value="1"/>
</dbReference>
<keyword evidence="1" id="KW-0677">Repeat</keyword>
<dbReference type="InterPro" id="IPR002110">
    <property type="entry name" value="Ankyrin_rpt"/>
</dbReference>
<dbReference type="Proteomes" id="UP001174691">
    <property type="component" value="Unassembled WGS sequence"/>
</dbReference>
<feature type="compositionally biased region" description="Polar residues" evidence="3">
    <location>
        <begin position="47"/>
        <end position="56"/>
    </location>
</feature>
<dbReference type="Pfam" id="PF24883">
    <property type="entry name" value="NPHP3_N"/>
    <property type="match status" value="1"/>
</dbReference>
<evidence type="ECO:0000256" key="2">
    <source>
        <dbReference type="PROSITE-ProRule" id="PRU00023"/>
    </source>
</evidence>
<feature type="domain" description="Nephrocystin 3-like N-terminal" evidence="4">
    <location>
        <begin position="364"/>
        <end position="537"/>
    </location>
</feature>
<comment type="caution">
    <text evidence="5">The sequence shown here is derived from an EMBL/GenBank/DDBJ whole genome shotgun (WGS) entry which is preliminary data.</text>
</comment>